<feature type="region of interest" description="Disordered" evidence="1">
    <location>
        <begin position="309"/>
        <end position="331"/>
    </location>
</feature>
<feature type="compositionally biased region" description="Basic and acidic residues" evidence="1">
    <location>
        <begin position="322"/>
        <end position="331"/>
    </location>
</feature>
<reference evidence="3" key="1">
    <citation type="journal article" date="2015" name="Nat. Genet.">
        <title>The pineapple genome and the evolution of CAM photosynthesis.</title>
        <authorList>
            <person name="Ming R."/>
            <person name="VanBuren R."/>
            <person name="Wai C.M."/>
            <person name="Tang H."/>
            <person name="Schatz M.C."/>
            <person name="Bowers J.E."/>
            <person name="Lyons E."/>
            <person name="Wang M.L."/>
            <person name="Chen J."/>
            <person name="Biggers E."/>
            <person name="Zhang J."/>
            <person name="Huang L."/>
            <person name="Zhang L."/>
            <person name="Miao W."/>
            <person name="Zhang J."/>
            <person name="Ye Z."/>
            <person name="Miao C."/>
            <person name="Lin Z."/>
            <person name="Wang H."/>
            <person name="Zhou H."/>
            <person name="Yim W.C."/>
            <person name="Priest H.D."/>
            <person name="Zheng C."/>
            <person name="Woodhouse M."/>
            <person name="Edger P.P."/>
            <person name="Guyot R."/>
            <person name="Guo H.B."/>
            <person name="Guo H."/>
            <person name="Zheng G."/>
            <person name="Singh R."/>
            <person name="Sharma A."/>
            <person name="Min X."/>
            <person name="Zheng Y."/>
            <person name="Lee H."/>
            <person name="Gurtowski J."/>
            <person name="Sedlazeck F.J."/>
            <person name="Harkess A."/>
            <person name="McKain M.R."/>
            <person name="Liao Z."/>
            <person name="Fang J."/>
            <person name="Liu J."/>
            <person name="Zhang X."/>
            <person name="Zhang Q."/>
            <person name="Hu W."/>
            <person name="Qin Y."/>
            <person name="Wang K."/>
            <person name="Chen L.Y."/>
            <person name="Shirley N."/>
            <person name="Lin Y.R."/>
            <person name="Liu L.Y."/>
            <person name="Hernandez A.G."/>
            <person name="Wright C.L."/>
            <person name="Bulone V."/>
            <person name="Tuskan G.A."/>
            <person name="Heath K."/>
            <person name="Zee F."/>
            <person name="Moore P.H."/>
            <person name="Sunkar R."/>
            <person name="Leebens-Mack J.H."/>
            <person name="Mockler T."/>
            <person name="Bennetzen J.L."/>
            <person name="Freeling M."/>
            <person name="Sankoff D."/>
            <person name="Paterson A.H."/>
            <person name="Zhu X."/>
            <person name="Yang X."/>
            <person name="Smith J.A."/>
            <person name="Cushman J.C."/>
            <person name="Paull R.E."/>
            <person name="Yu Q."/>
        </authorList>
    </citation>
    <scope>NUCLEOTIDE SEQUENCE [LARGE SCALE GENOMIC DNA]</scope>
    <source>
        <strain evidence="3">cv. F153</strain>
    </source>
</reference>
<protein>
    <submittedName>
        <fullName evidence="4 5">Leucine-rich repeat extensin-like protein 5</fullName>
    </submittedName>
</protein>
<evidence type="ECO:0000259" key="2">
    <source>
        <dbReference type="Pfam" id="PF05678"/>
    </source>
</evidence>
<feature type="compositionally biased region" description="Low complexity" evidence="1">
    <location>
        <begin position="1"/>
        <end position="12"/>
    </location>
</feature>
<sequence>MDSTTSGSVQSSSGGGGGGGSRGGGGGDEEYTSQPDFLSSFLTLPPPPPPSSSTSHLLHHHHHHHHPSPSFDSFSTFLDPLPHSLPQNPSPPSTNPFPHSPSLLPNPSCTTTAASSGQHPDQPDRPAAPGPARASKKRPRASRRPPTTVLTTDTSNFRAMVQEFTGFPAPPFSSSFARPRLDLFQSPYLLRPFAQKNHASTFAPINSSSSGSTASTMVDAIASIARNSLVNLNTLLASTSATSASVPIDLQHPNLPSFALQSQPTIPKEFAVGDLGSFVGSESLIKPAHRTSNSLSIWADGLGLDGGDRDPLIGSESAAAKRSNDVDKGRR</sequence>
<accession>A0A6P5G9D4</accession>
<evidence type="ECO:0000313" key="4">
    <source>
        <dbReference type="RefSeq" id="XP_020105235.1"/>
    </source>
</evidence>
<keyword evidence="3" id="KW-1185">Reference proteome</keyword>
<dbReference type="PANTHER" id="PTHR33179:SF4">
    <property type="entry name" value="VQ MOTIF-CONTAINING PROTEIN"/>
    <property type="match status" value="1"/>
</dbReference>
<proteinExistence type="predicted"/>
<dbReference type="RefSeq" id="XP_020105235.1">
    <property type="nucleotide sequence ID" value="XM_020249646.1"/>
</dbReference>
<evidence type="ECO:0000313" key="3">
    <source>
        <dbReference type="Proteomes" id="UP000515123"/>
    </source>
</evidence>
<dbReference type="InterPro" id="IPR008889">
    <property type="entry name" value="VQ"/>
</dbReference>
<dbReference type="OrthoDB" id="780193at2759"/>
<evidence type="ECO:0000256" key="1">
    <source>
        <dbReference type="SAM" id="MobiDB-lite"/>
    </source>
</evidence>
<gene>
    <name evidence="4 5" type="primary">LOC109721840</name>
</gene>
<evidence type="ECO:0000313" key="5">
    <source>
        <dbReference type="RefSeq" id="XP_020105236.1"/>
    </source>
</evidence>
<dbReference type="Gramene" id="Aco004090.1.mrna1">
    <property type="protein sequence ID" value="Aco004090.1.mrna1.cds1"/>
    <property type="gene ID" value="Aco004090.1.path1"/>
</dbReference>
<feature type="domain" description="VQ" evidence="2">
    <location>
        <begin position="144"/>
        <end position="171"/>
    </location>
</feature>
<reference evidence="4 5" key="2">
    <citation type="submission" date="2025-04" db="UniProtKB">
        <authorList>
            <consortium name="RefSeq"/>
        </authorList>
    </citation>
    <scope>IDENTIFICATION</scope>
    <source>
        <tissue evidence="4 5">Leaf</tissue>
    </source>
</reference>
<feature type="compositionally biased region" description="Low complexity" evidence="1">
    <location>
        <begin position="68"/>
        <end position="81"/>
    </location>
</feature>
<dbReference type="PANTHER" id="PTHR33179">
    <property type="entry name" value="VQ MOTIF-CONTAINING PROTEIN"/>
    <property type="match status" value="1"/>
</dbReference>
<dbReference type="GeneID" id="109721840"/>
<dbReference type="Pfam" id="PF05678">
    <property type="entry name" value="VQ"/>
    <property type="match status" value="1"/>
</dbReference>
<feature type="region of interest" description="Disordered" evidence="1">
    <location>
        <begin position="1"/>
        <end position="151"/>
    </location>
</feature>
<dbReference type="RefSeq" id="XP_020105236.1">
    <property type="nucleotide sequence ID" value="XM_020249647.1"/>
</dbReference>
<dbReference type="InterPro" id="IPR039609">
    <property type="entry name" value="VQ_15/22"/>
</dbReference>
<dbReference type="AlphaFoldDB" id="A0A6P5G9D4"/>
<dbReference type="Proteomes" id="UP000515123">
    <property type="component" value="Linkage group 15"/>
</dbReference>
<name>A0A6P5G9D4_ANACO</name>
<feature type="compositionally biased region" description="Basic residues" evidence="1">
    <location>
        <begin position="57"/>
        <end position="67"/>
    </location>
</feature>
<feature type="compositionally biased region" description="Basic residues" evidence="1">
    <location>
        <begin position="134"/>
        <end position="143"/>
    </location>
</feature>
<feature type="compositionally biased region" description="Gly residues" evidence="1">
    <location>
        <begin position="13"/>
        <end position="26"/>
    </location>
</feature>
<feature type="compositionally biased region" description="Pro residues" evidence="1">
    <location>
        <begin position="88"/>
        <end position="99"/>
    </location>
</feature>
<feature type="compositionally biased region" description="Polar residues" evidence="1">
    <location>
        <begin position="103"/>
        <end position="119"/>
    </location>
</feature>
<organism evidence="5">
    <name type="scientific">Ananas comosus</name>
    <name type="common">Pineapple</name>
    <name type="synonym">Ananas ananas</name>
    <dbReference type="NCBI Taxonomy" id="4615"/>
    <lineage>
        <taxon>Eukaryota</taxon>
        <taxon>Viridiplantae</taxon>
        <taxon>Streptophyta</taxon>
        <taxon>Embryophyta</taxon>
        <taxon>Tracheophyta</taxon>
        <taxon>Spermatophyta</taxon>
        <taxon>Magnoliopsida</taxon>
        <taxon>Liliopsida</taxon>
        <taxon>Poales</taxon>
        <taxon>Bromeliaceae</taxon>
        <taxon>Bromelioideae</taxon>
        <taxon>Ananas</taxon>
    </lineage>
</organism>